<dbReference type="Proteomes" id="UP000826573">
    <property type="component" value="Unassembled WGS sequence"/>
</dbReference>
<evidence type="ECO:0000256" key="1">
    <source>
        <dbReference type="SAM" id="MobiDB-lite"/>
    </source>
</evidence>
<dbReference type="AlphaFoldDB" id="A0A9P8KVV9"/>
<gene>
    <name evidence="2" type="ORF">TsFJ059_005042</name>
</gene>
<protein>
    <submittedName>
        <fullName evidence="2">Uncharacterized protein</fullName>
    </submittedName>
</protein>
<feature type="region of interest" description="Disordered" evidence="1">
    <location>
        <begin position="114"/>
        <end position="145"/>
    </location>
</feature>
<feature type="compositionally biased region" description="Low complexity" evidence="1">
    <location>
        <begin position="114"/>
        <end position="125"/>
    </location>
</feature>
<dbReference type="EMBL" id="JAIMJC010000002">
    <property type="protein sequence ID" value="KAH0530423.1"/>
    <property type="molecule type" value="Genomic_DNA"/>
</dbReference>
<reference evidence="2 3" key="1">
    <citation type="submission" date="2021-08" db="EMBL/GenBank/DDBJ databases">
        <title>The highly contiguous genome resource for Trichoderma semiorbis FJ059, a fungal antagonistic to plant pathogens.</title>
        <authorList>
            <person name="Liu T."/>
        </authorList>
    </citation>
    <scope>NUCLEOTIDE SEQUENCE [LARGE SCALE GENOMIC DNA]</scope>
    <source>
        <strain evidence="2 3">FJ059</strain>
    </source>
</reference>
<comment type="caution">
    <text evidence="2">The sequence shown here is derived from an EMBL/GenBank/DDBJ whole genome shotgun (WGS) entry which is preliminary data.</text>
</comment>
<organism evidence="2 3">
    <name type="scientific">Trichoderma semiorbis</name>
    <dbReference type="NCBI Taxonomy" id="1491008"/>
    <lineage>
        <taxon>Eukaryota</taxon>
        <taxon>Fungi</taxon>
        <taxon>Dikarya</taxon>
        <taxon>Ascomycota</taxon>
        <taxon>Pezizomycotina</taxon>
        <taxon>Sordariomycetes</taxon>
        <taxon>Hypocreomycetidae</taxon>
        <taxon>Hypocreales</taxon>
        <taxon>Hypocreaceae</taxon>
        <taxon>Trichoderma</taxon>
    </lineage>
</organism>
<evidence type="ECO:0000313" key="2">
    <source>
        <dbReference type="EMBL" id="KAH0530423.1"/>
    </source>
</evidence>
<name>A0A9P8KVV9_9HYPO</name>
<sequence>MVIRIYYTRFHNYFFYFDRYWSTAHREQICYAEADLSCTSPLLLLLYTPYYRVVPTAAGLDMTQSICDLLSRAGHAYSGSSAFAALLAAETPPHQTEWACRHRITNPGSHRLLNGNLSNSLNNNNRHSRQHLDDAPPYLSNRLAT</sequence>
<evidence type="ECO:0000313" key="3">
    <source>
        <dbReference type="Proteomes" id="UP000826573"/>
    </source>
</evidence>
<keyword evidence="3" id="KW-1185">Reference proteome</keyword>
<proteinExistence type="predicted"/>
<accession>A0A9P8KVV9</accession>